<dbReference type="AlphaFoldDB" id="A6KBL5"/>
<accession>A6KBL5</accession>
<protein>
    <submittedName>
        <fullName evidence="1">RCG27755</fullName>
    </submittedName>
</protein>
<name>A6KBL5_RAT</name>
<dbReference type="EMBL" id="CH474034">
    <property type="protein sequence ID" value="EDL97516.1"/>
    <property type="molecule type" value="Genomic_DNA"/>
</dbReference>
<sequence length="61" mass="6451">MGPQPDTTAPAACVPRAALPGETSYLTFSTRNRAGVPGGWAQSDHFPLAMELGLRSRPRGK</sequence>
<evidence type="ECO:0000313" key="1">
    <source>
        <dbReference type="EMBL" id="EDL97516.1"/>
    </source>
</evidence>
<organism evidence="1 2">
    <name type="scientific">Rattus norvegicus</name>
    <name type="common">Rat</name>
    <dbReference type="NCBI Taxonomy" id="10116"/>
    <lineage>
        <taxon>Eukaryota</taxon>
        <taxon>Metazoa</taxon>
        <taxon>Chordata</taxon>
        <taxon>Craniata</taxon>
        <taxon>Vertebrata</taxon>
        <taxon>Euteleostomi</taxon>
        <taxon>Mammalia</taxon>
        <taxon>Eutheria</taxon>
        <taxon>Euarchontoglires</taxon>
        <taxon>Glires</taxon>
        <taxon>Rodentia</taxon>
        <taxon>Myomorpha</taxon>
        <taxon>Muroidea</taxon>
        <taxon>Muridae</taxon>
        <taxon>Murinae</taxon>
        <taxon>Rattus</taxon>
    </lineage>
</organism>
<reference evidence="1 2" key="1">
    <citation type="submission" date="2005-09" db="EMBL/GenBank/DDBJ databases">
        <authorList>
            <person name="Mural R.J."/>
            <person name="Li P.W."/>
            <person name="Adams M.D."/>
            <person name="Amanatides P.G."/>
            <person name="Baden-Tillson H."/>
            <person name="Barnstead M."/>
            <person name="Chin S.H."/>
            <person name="Dew I."/>
            <person name="Evans C.A."/>
            <person name="Ferriera S."/>
            <person name="Flanigan M."/>
            <person name="Fosler C."/>
            <person name="Glodek A."/>
            <person name="Gu Z."/>
            <person name="Holt R.A."/>
            <person name="Jennings D."/>
            <person name="Kraft C.L."/>
            <person name="Lu F."/>
            <person name="Nguyen T."/>
            <person name="Nusskern D.R."/>
            <person name="Pfannkoch C.M."/>
            <person name="Sitter C."/>
            <person name="Sutton G.G."/>
            <person name="Venter J.C."/>
            <person name="Wang Z."/>
            <person name="Woodage T."/>
            <person name="Zheng X.H."/>
            <person name="Zhong F."/>
        </authorList>
    </citation>
    <scope>NUCLEOTIDE SEQUENCE [LARGE SCALE GENOMIC DNA]</scope>
    <source>
        <strain>BN</strain>
        <strain evidence="2">Sprague-Dawley</strain>
    </source>
</reference>
<gene>
    <name evidence="1" type="ORF">rCG_27755</name>
</gene>
<evidence type="ECO:0000313" key="2">
    <source>
        <dbReference type="Proteomes" id="UP000234681"/>
    </source>
</evidence>
<dbReference type="Proteomes" id="UP000234681">
    <property type="component" value="Chromosome 6"/>
</dbReference>
<proteinExistence type="predicted"/>